<dbReference type="InterPro" id="IPR041069">
    <property type="entry name" value="FeoB_Cyto"/>
</dbReference>
<evidence type="ECO:0000256" key="4">
    <source>
        <dbReference type="ARBA" id="ARBA00022496"/>
    </source>
</evidence>
<dbReference type="SUPFAM" id="SSF52540">
    <property type="entry name" value="P-loop containing nucleoside triphosphate hydrolases"/>
    <property type="match status" value="1"/>
</dbReference>
<dbReference type="NCBIfam" id="TIGR00437">
    <property type="entry name" value="feoB"/>
    <property type="match status" value="1"/>
</dbReference>
<feature type="transmembrane region" description="Helical" evidence="16">
    <location>
        <begin position="702"/>
        <end position="725"/>
    </location>
</feature>
<feature type="transmembrane region" description="Helical" evidence="16">
    <location>
        <begin position="322"/>
        <end position="344"/>
    </location>
</feature>
<dbReference type="Pfam" id="PF07664">
    <property type="entry name" value="FeoB_C"/>
    <property type="match status" value="1"/>
</dbReference>
<keyword evidence="11 14" id="KW-0342">GTP-binding</keyword>
<evidence type="ECO:0000256" key="11">
    <source>
        <dbReference type="ARBA" id="ARBA00023134"/>
    </source>
</evidence>
<evidence type="ECO:0000256" key="15">
    <source>
        <dbReference type="PIRSR" id="PIRSR603373-2"/>
    </source>
</evidence>
<dbReference type="InterPro" id="IPR003373">
    <property type="entry name" value="Fe2_transport_prot-B"/>
</dbReference>
<feature type="transmembrane region" description="Helical" evidence="16">
    <location>
        <begin position="466"/>
        <end position="483"/>
    </location>
</feature>
<evidence type="ECO:0000256" key="14">
    <source>
        <dbReference type="PIRSR" id="PIRSR603373-1"/>
    </source>
</evidence>
<dbReference type="FunFam" id="3.40.50.300:FF:000426">
    <property type="entry name" value="Ferrous iron transport protein B"/>
    <property type="match status" value="1"/>
</dbReference>
<dbReference type="Proteomes" id="UP000269883">
    <property type="component" value="Chromosome"/>
</dbReference>
<feature type="binding site" evidence="14">
    <location>
        <begin position="11"/>
        <end position="18"/>
    </location>
    <ligand>
        <name>GTP</name>
        <dbReference type="ChEBI" id="CHEBI:37565"/>
        <label>1</label>
    </ligand>
</feature>
<feature type="transmembrane region" description="Helical" evidence="16">
    <location>
        <begin position="291"/>
        <end position="310"/>
    </location>
</feature>
<keyword evidence="6 16" id="KW-0812">Transmembrane</keyword>
<evidence type="ECO:0000256" key="16">
    <source>
        <dbReference type="RuleBase" id="RU362098"/>
    </source>
</evidence>
<reference evidence="18 19" key="1">
    <citation type="journal article" date="2018" name="Sci. Adv.">
        <title>Multi-heme cytochromes provide a pathway for survival in energy-limited environments.</title>
        <authorList>
            <person name="Deng X."/>
            <person name="Dohmae N."/>
            <person name="Nealson K.H."/>
            <person name="Hashimoto K."/>
            <person name="Okamoto A."/>
        </authorList>
    </citation>
    <scope>NUCLEOTIDE SEQUENCE [LARGE SCALE GENOMIC DNA]</scope>
    <source>
        <strain evidence="18 19">IS5</strain>
    </source>
</reference>
<name>A0A2Z6AZC0_9BACT</name>
<evidence type="ECO:0000256" key="6">
    <source>
        <dbReference type="ARBA" id="ARBA00022692"/>
    </source>
</evidence>
<dbReference type="Pfam" id="PF17910">
    <property type="entry name" value="FeoB_Cyto"/>
    <property type="match status" value="1"/>
</dbReference>
<keyword evidence="12 16" id="KW-0472">Membrane</keyword>
<dbReference type="GO" id="GO:0005525">
    <property type="term" value="F:GTP binding"/>
    <property type="evidence" value="ECO:0007669"/>
    <property type="project" value="UniProtKB-KW"/>
</dbReference>
<evidence type="ECO:0000256" key="9">
    <source>
        <dbReference type="ARBA" id="ARBA00023004"/>
    </source>
</evidence>
<dbReference type="PANTHER" id="PTHR43185">
    <property type="entry name" value="FERROUS IRON TRANSPORT PROTEIN B"/>
    <property type="match status" value="1"/>
</dbReference>
<keyword evidence="9 16" id="KW-0408">Iron</keyword>
<dbReference type="Pfam" id="PF02421">
    <property type="entry name" value="FeoB_N"/>
    <property type="match status" value="1"/>
</dbReference>
<dbReference type="Gene3D" id="3.40.50.300">
    <property type="entry name" value="P-loop containing nucleotide triphosphate hydrolases"/>
    <property type="match status" value="1"/>
</dbReference>
<dbReference type="InterPro" id="IPR050860">
    <property type="entry name" value="FeoB_GTPase"/>
</dbReference>
<dbReference type="InterPro" id="IPR011640">
    <property type="entry name" value="Fe2_transport_prot_B_C"/>
</dbReference>
<dbReference type="InterPro" id="IPR027417">
    <property type="entry name" value="P-loop_NTPase"/>
</dbReference>
<keyword evidence="15" id="KW-0479">Metal-binding</keyword>
<evidence type="ECO:0000256" key="1">
    <source>
        <dbReference type="ARBA" id="ARBA00004429"/>
    </source>
</evidence>
<accession>A0A2Z6AZC0</accession>
<dbReference type="KEGG" id="dfl:DFE_1866"/>
<proteinExistence type="inferred from homology"/>
<evidence type="ECO:0000256" key="13">
    <source>
        <dbReference type="NCBIfam" id="TIGR00437"/>
    </source>
</evidence>
<keyword evidence="5" id="KW-0997">Cell inner membrane</keyword>
<feature type="transmembrane region" description="Helical" evidence="16">
    <location>
        <begin position="434"/>
        <end position="460"/>
    </location>
</feature>
<evidence type="ECO:0000256" key="5">
    <source>
        <dbReference type="ARBA" id="ARBA00022519"/>
    </source>
</evidence>
<feature type="binding site" evidence="15">
    <location>
        <position position="26"/>
    </location>
    <ligand>
        <name>Mg(2+)</name>
        <dbReference type="ChEBI" id="CHEBI:18420"/>
        <label>2</label>
    </ligand>
</feature>
<feature type="transmembrane region" description="Helical" evidence="16">
    <location>
        <begin position="672"/>
        <end position="695"/>
    </location>
</feature>
<evidence type="ECO:0000256" key="8">
    <source>
        <dbReference type="ARBA" id="ARBA00022989"/>
    </source>
</evidence>
<feature type="transmembrane region" description="Helical" evidence="16">
    <location>
        <begin position="356"/>
        <end position="376"/>
    </location>
</feature>
<feature type="transmembrane region" description="Helical" evidence="16">
    <location>
        <begin position="396"/>
        <end position="422"/>
    </location>
</feature>
<feature type="binding site" evidence="14">
    <location>
        <begin position="57"/>
        <end position="60"/>
    </location>
    <ligand>
        <name>GTP</name>
        <dbReference type="ChEBI" id="CHEBI:37565"/>
        <label>1</label>
    </ligand>
</feature>
<feature type="binding site" evidence="15">
    <location>
        <position position="22"/>
    </location>
    <ligand>
        <name>Mg(2+)</name>
        <dbReference type="ChEBI" id="CHEBI:18420"/>
        <label>1</label>
    </ligand>
</feature>
<dbReference type="PRINTS" id="PR00326">
    <property type="entry name" value="GTP1OBG"/>
</dbReference>
<dbReference type="GO" id="GO:0005886">
    <property type="term" value="C:plasma membrane"/>
    <property type="evidence" value="ECO:0007669"/>
    <property type="project" value="UniProtKB-SubCell"/>
</dbReference>
<dbReference type="InterPro" id="IPR030389">
    <property type="entry name" value="G_FEOB_dom"/>
</dbReference>
<dbReference type="PANTHER" id="PTHR43185:SF1">
    <property type="entry name" value="FE(2+) TRANSPORTER FEOB"/>
    <property type="match status" value="1"/>
</dbReference>
<evidence type="ECO:0000313" key="19">
    <source>
        <dbReference type="Proteomes" id="UP000269883"/>
    </source>
</evidence>
<dbReference type="GO" id="GO:0015093">
    <property type="term" value="F:ferrous iron transmembrane transporter activity"/>
    <property type="evidence" value="ECO:0007669"/>
    <property type="project" value="UniProtKB-UniRule"/>
</dbReference>
<keyword evidence="19" id="KW-1185">Reference proteome</keyword>
<dbReference type="CDD" id="cd01879">
    <property type="entry name" value="FeoB"/>
    <property type="match status" value="1"/>
</dbReference>
<keyword evidence="3" id="KW-1003">Cell membrane</keyword>
<evidence type="ECO:0000256" key="10">
    <source>
        <dbReference type="ARBA" id="ARBA00023065"/>
    </source>
</evidence>
<dbReference type="AlphaFoldDB" id="A0A2Z6AZC0"/>
<protein>
    <recommendedName>
        <fullName evidence="13 16">Ferrous iron transport protein B</fullName>
    </recommendedName>
</protein>
<evidence type="ECO:0000256" key="7">
    <source>
        <dbReference type="ARBA" id="ARBA00022741"/>
    </source>
</evidence>
<feature type="transmembrane region" description="Helical" evidence="16">
    <location>
        <begin position="528"/>
        <end position="548"/>
    </location>
</feature>
<comment type="similarity">
    <text evidence="16">Belongs to the TRAFAC class TrmE-Era-EngA-EngB-Septin-like GTPase superfamily. FeoB GTPase (TC 9.A.8) family.</text>
</comment>
<feature type="domain" description="FeoB-type G" evidence="17">
    <location>
        <begin position="4"/>
        <end position="166"/>
    </location>
</feature>
<evidence type="ECO:0000256" key="3">
    <source>
        <dbReference type="ARBA" id="ARBA00022475"/>
    </source>
</evidence>
<sequence length="728" mass="78843">MSDKLTIALAGNPNSGKTTMFNALTGARQHVGNYPGVTVTKKEGSLKAMDRDLRIVDLPGTYSLTPYTEEELAARNFLIHEKPHAVIDILDANTLERSLYLAVQFLELGAPLVLALNMMDEVKRRKMSIDSKLLSKLMGVPVVETVARSGDGKDEMLKAAVEFAANNRGKVEPLAISYGQDIDAALNEMEPLITADRFMTDRVPARWVALKYLEGDEEILELGRKTGTLARSLEDISARVADHLQKTLGTSPESVIADQRYGYIATLMREGVIAKDVTADRIRTSDRVDKVLTNAFLGPIIMLTVLYGMFQMTFAVGEIPMGWLEVFFGWLGGVAEATIPEGLFQSLVVSGMIDGVGGVLGFLPLILVMFFCLSFLEDLGYMARMAYMLDKVFKIFGLHGSSVMPFIISGGIPGGCAVPGVMAARTLRSPREKLATILTAPFMACGAKVPVFILLIAAFFPESGGNALFMITLGAWAVALLVAKGLRMTCIKGEATPFLMELPPYRIPTLRGVLIHTWERGWQYVKKAGTVILAISILLWAAMTFPGLPDQQAEQFETQRQAVHTEMNLAQQNGASEGALATFNDHLSDVDNAEAEAALKNSLAGRLGTTLEGITKYAGFDWRTNIALVGGFAAKEVIVSTLGTSYSLGEVDPEESEGLSSRLAADPGFSSWSAIALIIFTLLYAPCFVAVVAMAKESSWKWAGFSMVFNTVLAYGLSVAVYQIGSSL</sequence>
<feature type="binding site" evidence="14">
    <location>
        <begin position="117"/>
        <end position="120"/>
    </location>
    <ligand>
        <name>GTP</name>
        <dbReference type="ChEBI" id="CHEBI:37565"/>
        <label>1</label>
    </ligand>
</feature>
<comment type="subcellular location">
    <subcellularLocation>
        <location evidence="1 16">Cell inner membrane</location>
        <topology evidence="1 16">Multi-pass membrane protein</topology>
    </subcellularLocation>
</comment>
<dbReference type="PROSITE" id="PS51711">
    <property type="entry name" value="G_FEOB"/>
    <property type="match status" value="1"/>
</dbReference>
<comment type="function">
    <text evidence="16">Probable transporter of a GTP-driven Fe(2+) uptake system.</text>
</comment>
<gene>
    <name evidence="18" type="ORF">DFE_1866</name>
</gene>
<evidence type="ECO:0000313" key="18">
    <source>
        <dbReference type="EMBL" id="BBD08592.1"/>
    </source>
</evidence>
<dbReference type="RefSeq" id="WP_126378808.1">
    <property type="nucleotide sequence ID" value="NZ_AP017378.1"/>
</dbReference>
<evidence type="ECO:0000256" key="12">
    <source>
        <dbReference type="ARBA" id="ARBA00023136"/>
    </source>
</evidence>
<evidence type="ECO:0000256" key="2">
    <source>
        <dbReference type="ARBA" id="ARBA00022448"/>
    </source>
</evidence>
<keyword evidence="4 16" id="KW-0410">Iron transport</keyword>
<dbReference type="InterPro" id="IPR006073">
    <property type="entry name" value="GTP-bd"/>
</dbReference>
<feature type="binding site" evidence="15">
    <location>
        <position position="23"/>
    </location>
    <ligand>
        <name>Mg(2+)</name>
        <dbReference type="ChEBI" id="CHEBI:18420"/>
        <label>2</label>
    </ligand>
</feature>
<keyword evidence="7 14" id="KW-0547">Nucleotide-binding</keyword>
<feature type="binding site" evidence="15">
    <location>
        <position position="25"/>
    </location>
    <ligand>
        <name>Mg(2+)</name>
        <dbReference type="ChEBI" id="CHEBI:18420"/>
        <label>2</label>
    </ligand>
</feature>
<dbReference type="GO" id="GO:0046872">
    <property type="term" value="F:metal ion binding"/>
    <property type="evidence" value="ECO:0007669"/>
    <property type="project" value="UniProtKB-KW"/>
</dbReference>
<keyword evidence="2 16" id="KW-0813">Transport</keyword>
<organism evidence="18 19">
    <name type="scientific">Desulfovibrio ferrophilus</name>
    <dbReference type="NCBI Taxonomy" id="241368"/>
    <lineage>
        <taxon>Bacteria</taxon>
        <taxon>Pseudomonadati</taxon>
        <taxon>Thermodesulfobacteriota</taxon>
        <taxon>Desulfovibrionia</taxon>
        <taxon>Desulfovibrionales</taxon>
        <taxon>Desulfovibrionaceae</taxon>
        <taxon>Desulfovibrio</taxon>
    </lineage>
</organism>
<keyword evidence="15" id="KW-0460">Magnesium</keyword>
<dbReference type="OrthoDB" id="9809127at2"/>
<dbReference type="InterPro" id="IPR011642">
    <property type="entry name" value="Gate_dom"/>
</dbReference>
<dbReference type="Gene3D" id="1.10.287.1770">
    <property type="match status" value="1"/>
</dbReference>
<keyword evidence="10" id="KW-0406">Ion transport</keyword>
<dbReference type="Pfam" id="PF07670">
    <property type="entry name" value="Gate"/>
    <property type="match status" value="2"/>
</dbReference>
<dbReference type="EMBL" id="AP017378">
    <property type="protein sequence ID" value="BBD08592.1"/>
    <property type="molecule type" value="Genomic_DNA"/>
</dbReference>
<keyword evidence="8 16" id="KW-1133">Transmembrane helix</keyword>
<evidence type="ECO:0000259" key="17">
    <source>
        <dbReference type="PROSITE" id="PS51711"/>
    </source>
</evidence>